<dbReference type="OrthoDB" id="82426at2157"/>
<dbReference type="InterPro" id="IPR015424">
    <property type="entry name" value="PyrdxlP-dep_Trfase"/>
</dbReference>
<dbReference type="Gene3D" id="3.40.640.10">
    <property type="entry name" value="Type I PLP-dependent aspartate aminotransferase-like (Major domain)"/>
    <property type="match status" value="1"/>
</dbReference>
<dbReference type="RefSeq" id="WP_211533742.1">
    <property type="nucleotide sequence ID" value="NZ_CP058560.1"/>
</dbReference>
<dbReference type="KEGG" id="meme:HYG87_02890"/>
<proteinExistence type="predicted"/>
<dbReference type="InterPro" id="IPR015421">
    <property type="entry name" value="PyrdxlP-dep_Trfase_major"/>
</dbReference>
<reference evidence="1" key="1">
    <citation type="submission" date="2020-07" db="EMBL/GenBank/DDBJ databases">
        <title>Methanobacterium. sp. MethCan genome.</title>
        <authorList>
            <person name="Postec A."/>
            <person name="Quemeneur M."/>
        </authorList>
    </citation>
    <scope>NUCLEOTIDE SEQUENCE</scope>
    <source>
        <strain evidence="1">MethCAN</strain>
    </source>
</reference>
<accession>A0A8T8K5L9</accession>
<protein>
    <recommendedName>
        <fullName evidence="3">DegT/DnrJ/EryC1/StrS aminotransferase family protein</fullName>
    </recommendedName>
</protein>
<evidence type="ECO:0000313" key="1">
    <source>
        <dbReference type="EMBL" id="QUH22795.1"/>
    </source>
</evidence>
<dbReference type="Proteomes" id="UP000681041">
    <property type="component" value="Chromosome"/>
</dbReference>
<name>A0A8T8K5L9_9EURY</name>
<dbReference type="SUPFAM" id="SSF53383">
    <property type="entry name" value="PLP-dependent transferases"/>
    <property type="match status" value="1"/>
</dbReference>
<organism evidence="1 2">
    <name type="scientific">Methanobacterium alkalithermotolerans</name>
    <dbReference type="NCBI Taxonomy" id="2731220"/>
    <lineage>
        <taxon>Archaea</taxon>
        <taxon>Methanobacteriati</taxon>
        <taxon>Methanobacteriota</taxon>
        <taxon>Methanomada group</taxon>
        <taxon>Methanobacteria</taxon>
        <taxon>Methanobacteriales</taxon>
        <taxon>Methanobacteriaceae</taxon>
        <taxon>Methanobacterium</taxon>
    </lineage>
</organism>
<sequence>MNLTFKRPHPETMDAMISALKDKKLYPGTHPRLIDAQDKIKVFTGHKYARVVNSGNSAIMVAMNSLEDPFLIPDQGAWSGFLKLAGFLKKDVIELKTHKGYLSVDLMEESLSKINAKPGALFITSFAAYTAEQPLKELFDFCQSNEIKLVEDASGGIGDPEARLGNGENAHVIVASTGSPKMVNVGSGGFISTSKQDILDKSSILLRTLRGSPVTGAGIAREIDFSRENLKEASSAVDYIKKRIGNVLHPDKRGINVIIPCQNPPETARALRKFLNAEGKSIITTCPLYDRVLDKAICVEIKNLALESLNEDNLQEMVEILLEMI</sequence>
<dbReference type="AlphaFoldDB" id="A0A8T8K5L9"/>
<dbReference type="GeneID" id="64819677"/>
<gene>
    <name evidence="1" type="ORF">HYG87_02890</name>
</gene>
<evidence type="ECO:0008006" key="3">
    <source>
        <dbReference type="Google" id="ProtNLM"/>
    </source>
</evidence>
<dbReference type="EMBL" id="CP058560">
    <property type="protein sequence ID" value="QUH22795.1"/>
    <property type="molecule type" value="Genomic_DNA"/>
</dbReference>
<evidence type="ECO:0000313" key="2">
    <source>
        <dbReference type="Proteomes" id="UP000681041"/>
    </source>
</evidence>
<keyword evidence="2" id="KW-1185">Reference proteome</keyword>